<dbReference type="PANTHER" id="PTHR11505">
    <property type="entry name" value="L1 TRANSPOSABLE ELEMENT-RELATED"/>
    <property type="match status" value="1"/>
</dbReference>
<evidence type="ECO:0000313" key="2">
    <source>
        <dbReference type="Proteomes" id="UP001066276"/>
    </source>
</evidence>
<protein>
    <submittedName>
        <fullName evidence="1">Uncharacterized protein</fullName>
    </submittedName>
</protein>
<evidence type="ECO:0000313" key="1">
    <source>
        <dbReference type="EMBL" id="KAJ1179546.1"/>
    </source>
</evidence>
<gene>
    <name evidence="1" type="ORF">NDU88_004780</name>
</gene>
<dbReference type="AlphaFoldDB" id="A0AAV7TTJ6"/>
<keyword evidence="2" id="KW-1185">Reference proteome</keyword>
<proteinExistence type="predicted"/>
<dbReference type="Gene3D" id="3.30.70.1820">
    <property type="entry name" value="L1 transposable element, RRM domain"/>
    <property type="match status" value="1"/>
</dbReference>
<reference evidence="1" key="1">
    <citation type="journal article" date="2022" name="bioRxiv">
        <title>Sequencing and chromosome-scale assembly of the giantPleurodeles waltlgenome.</title>
        <authorList>
            <person name="Brown T."/>
            <person name="Elewa A."/>
            <person name="Iarovenko S."/>
            <person name="Subramanian E."/>
            <person name="Araus A.J."/>
            <person name="Petzold A."/>
            <person name="Susuki M."/>
            <person name="Suzuki K.-i.T."/>
            <person name="Hayashi T."/>
            <person name="Toyoda A."/>
            <person name="Oliveira C."/>
            <person name="Osipova E."/>
            <person name="Leigh N.D."/>
            <person name="Simon A."/>
            <person name="Yun M.H."/>
        </authorList>
    </citation>
    <scope>NUCLEOTIDE SEQUENCE</scope>
    <source>
        <strain evidence="1">20211129_DDA</strain>
        <tissue evidence="1">Liver</tissue>
    </source>
</reference>
<organism evidence="1 2">
    <name type="scientific">Pleurodeles waltl</name>
    <name type="common">Iberian ribbed newt</name>
    <dbReference type="NCBI Taxonomy" id="8319"/>
    <lineage>
        <taxon>Eukaryota</taxon>
        <taxon>Metazoa</taxon>
        <taxon>Chordata</taxon>
        <taxon>Craniata</taxon>
        <taxon>Vertebrata</taxon>
        <taxon>Euteleostomi</taxon>
        <taxon>Amphibia</taxon>
        <taxon>Batrachia</taxon>
        <taxon>Caudata</taxon>
        <taxon>Salamandroidea</taxon>
        <taxon>Salamandridae</taxon>
        <taxon>Pleurodelinae</taxon>
        <taxon>Pleurodeles</taxon>
    </lineage>
</organism>
<dbReference type="Proteomes" id="UP001066276">
    <property type="component" value="Chromosome 3_2"/>
</dbReference>
<dbReference type="InterPro" id="IPR004244">
    <property type="entry name" value="Transposase_22"/>
</dbReference>
<accession>A0AAV7TTJ6</accession>
<name>A0AAV7TTJ6_PLEWA</name>
<comment type="caution">
    <text evidence="1">The sequence shown here is derived from an EMBL/GenBank/DDBJ whole genome shotgun (WGS) entry which is preliminary data.</text>
</comment>
<sequence>MLNAIIATRLDLGGRVNAVGLKLGLLTKDQRTLSDRVKGTESTISEIQAQTKSLAKQVGDLTSRIKQLEWKLNDLESCSRHNNVPIVGLLQRAEVGNPTAFFDTWLSTPIVPEGLSPHFTVECIQRVPAVQPTPGHSLRPVVATLQNFGDRVTVLEAAQLLGLVTFENAQIFLC</sequence>
<dbReference type="EMBL" id="JANPWB010000006">
    <property type="protein sequence ID" value="KAJ1179546.1"/>
    <property type="molecule type" value="Genomic_DNA"/>
</dbReference>